<evidence type="ECO:0000313" key="2">
    <source>
        <dbReference type="Proteomes" id="UP000198571"/>
    </source>
</evidence>
<dbReference type="EMBL" id="FOGT01000017">
    <property type="protein sequence ID" value="SES34215.1"/>
    <property type="molecule type" value="Genomic_DNA"/>
</dbReference>
<dbReference type="STRING" id="1601833.SAMN05518684_11798"/>
<dbReference type="AlphaFoldDB" id="A0A1H9WK09"/>
<keyword evidence="2" id="KW-1185">Reference proteome</keyword>
<reference evidence="2" key="1">
    <citation type="submission" date="2016-10" db="EMBL/GenBank/DDBJ databases">
        <authorList>
            <person name="Varghese N."/>
            <person name="Submissions S."/>
        </authorList>
    </citation>
    <scope>NUCLEOTIDE SEQUENCE [LARGE SCALE GENOMIC DNA]</scope>
    <source>
        <strain evidence="2">S9</strain>
    </source>
</reference>
<dbReference type="Proteomes" id="UP000198571">
    <property type="component" value="Unassembled WGS sequence"/>
</dbReference>
<organism evidence="1 2">
    <name type="scientific">Salipaludibacillus aurantiacus</name>
    <dbReference type="NCBI Taxonomy" id="1601833"/>
    <lineage>
        <taxon>Bacteria</taxon>
        <taxon>Bacillati</taxon>
        <taxon>Bacillota</taxon>
        <taxon>Bacilli</taxon>
        <taxon>Bacillales</taxon>
        <taxon>Bacillaceae</taxon>
    </lineage>
</organism>
<proteinExistence type="predicted"/>
<accession>A0A1H9WK09</accession>
<dbReference type="InterPro" id="IPR019712">
    <property type="entry name" value="YtpB-like"/>
</dbReference>
<dbReference type="Pfam" id="PF10776">
    <property type="entry name" value="DUF2600"/>
    <property type="match status" value="1"/>
</dbReference>
<protein>
    <submittedName>
        <fullName evidence="1">Tetraprenyl-beta-curcumene synthase</fullName>
    </submittedName>
</protein>
<dbReference type="RefSeq" id="WP_177174413.1">
    <property type="nucleotide sequence ID" value="NZ_FOGT01000017.1"/>
</dbReference>
<evidence type="ECO:0000313" key="1">
    <source>
        <dbReference type="EMBL" id="SES34215.1"/>
    </source>
</evidence>
<gene>
    <name evidence="1" type="ORF">SAMN05518684_11798</name>
</gene>
<name>A0A1H9WK09_9BACI</name>
<sequence>MKIPKTSWTLMYNVYKQVIPAVHEFLDEWRKRAETIPNSELRTQAIMSIESKAFHCEGGAIYALLAGSHFRSAARFIVAYQTISDYLDNLCDRSTSLDPEDFSTLHQSMLDALTPGASCKNYYEHRNDQDDGGYLAALVQTCQACVKSFPSYSAVQEENLLLAGLYCDLQVHKHVKKEERVPRLTSWFDSHKKALPPMAWYEFSASAGSTLGIFCLTAYSASHSALKPEEAALIKNGYFPWVQGLHILMDYFIDQEEDREGGDLNFCFYYKNEEEMLKRMEHFFKQAERSLRKLPDNRFHRLINNGLIAIYLADDKVKNDRELKNKGKRLIRSGGAPTLFFYLNGWIYRRRSGT</sequence>